<dbReference type="FunFam" id="2.60.40.1120:FF:000004">
    <property type="entry name" value="Carboxypeptidase E"/>
    <property type="match status" value="1"/>
</dbReference>
<feature type="non-terminal residue" evidence="5">
    <location>
        <position position="1"/>
    </location>
</feature>
<dbReference type="GO" id="GO:0006508">
    <property type="term" value="P:proteolysis"/>
    <property type="evidence" value="ECO:0007669"/>
    <property type="project" value="InterPro"/>
</dbReference>
<dbReference type="Gene3D" id="2.60.40.1120">
    <property type="entry name" value="Carboxypeptidase-like, regulatory domain"/>
    <property type="match status" value="1"/>
</dbReference>
<evidence type="ECO:0000313" key="6">
    <source>
        <dbReference type="Proteomes" id="UP000001593"/>
    </source>
</evidence>
<gene>
    <name evidence="5" type="ORF">NEMVEDRAFT_v1g104536</name>
</gene>
<dbReference type="Proteomes" id="UP000001593">
    <property type="component" value="Unassembled WGS sequence"/>
</dbReference>
<dbReference type="Pfam" id="PF00246">
    <property type="entry name" value="Peptidase_M14"/>
    <property type="match status" value="1"/>
</dbReference>
<dbReference type="InParanoid" id="A7S4K5"/>
<evidence type="ECO:0000256" key="1">
    <source>
        <dbReference type="ARBA" id="ARBA00005988"/>
    </source>
</evidence>
<name>A7S4K5_NEMVE</name>
<comment type="similarity">
    <text evidence="1 3">Belongs to the peptidase M14 family.</text>
</comment>
<dbReference type="AlphaFoldDB" id="A7S4K5"/>
<dbReference type="OMA" id="FAISIHM"/>
<sequence length="130" mass="14817">MQDYSYDNTNCFAISIHMGCCKFPQAEELEHHWKEHREAMMRFMEQVHRGIRGFVRDSSGQPIEGAVISIKGRSHDVTSAKDGDYWRLLVPGRYEMEVTAPGFGTVKKTIDVLPNEPAKQVDFALDTRGL</sequence>
<dbReference type="CDD" id="cd11308">
    <property type="entry name" value="Peptidase_M14NE-CP-C_like"/>
    <property type="match status" value="1"/>
</dbReference>
<dbReference type="PhylomeDB" id="A7S4K5"/>
<reference evidence="5 6" key="1">
    <citation type="journal article" date="2007" name="Science">
        <title>Sea anemone genome reveals ancestral eumetazoan gene repertoire and genomic organization.</title>
        <authorList>
            <person name="Putnam N.H."/>
            <person name="Srivastava M."/>
            <person name="Hellsten U."/>
            <person name="Dirks B."/>
            <person name="Chapman J."/>
            <person name="Salamov A."/>
            <person name="Terry A."/>
            <person name="Shapiro H."/>
            <person name="Lindquist E."/>
            <person name="Kapitonov V.V."/>
            <person name="Jurka J."/>
            <person name="Genikhovich G."/>
            <person name="Grigoriev I.V."/>
            <person name="Lucas S.M."/>
            <person name="Steele R.E."/>
            <person name="Finnerty J.R."/>
            <person name="Technau U."/>
            <person name="Martindale M.Q."/>
            <person name="Rokhsar D.S."/>
        </authorList>
    </citation>
    <scope>NUCLEOTIDE SEQUENCE [LARGE SCALE GENOMIC DNA]</scope>
    <source>
        <strain evidence="6">CH2 X CH6</strain>
    </source>
</reference>
<dbReference type="PANTHER" id="PTHR11532:SF57">
    <property type="entry name" value="CARBOXYPEPTIDASE D, B"/>
    <property type="match status" value="1"/>
</dbReference>
<dbReference type="GO" id="GO:0008270">
    <property type="term" value="F:zinc ion binding"/>
    <property type="evidence" value="ECO:0007669"/>
    <property type="project" value="InterPro"/>
</dbReference>
<evidence type="ECO:0000256" key="3">
    <source>
        <dbReference type="PROSITE-ProRule" id="PRU01379"/>
    </source>
</evidence>
<dbReference type="MEROPS" id="M14.016"/>
<dbReference type="EMBL" id="DS469579">
    <property type="protein sequence ID" value="EDO41343.1"/>
    <property type="molecule type" value="Genomic_DNA"/>
</dbReference>
<dbReference type="SUPFAM" id="SSF53187">
    <property type="entry name" value="Zn-dependent exopeptidases"/>
    <property type="match status" value="1"/>
</dbReference>
<keyword evidence="6" id="KW-1185">Reference proteome</keyword>
<dbReference type="Pfam" id="PF13620">
    <property type="entry name" value="CarboxypepD_reg"/>
    <property type="match status" value="1"/>
</dbReference>
<dbReference type="InterPro" id="IPR008969">
    <property type="entry name" value="CarboxyPept-like_regulatory"/>
</dbReference>
<dbReference type="PROSITE" id="PS52035">
    <property type="entry name" value="PEPTIDASE_M14"/>
    <property type="match status" value="1"/>
</dbReference>
<feature type="domain" description="Peptidase M14" evidence="4">
    <location>
        <begin position="1"/>
        <end position="47"/>
    </location>
</feature>
<accession>A7S4K5</accession>
<evidence type="ECO:0000313" key="5">
    <source>
        <dbReference type="EMBL" id="EDO41343.1"/>
    </source>
</evidence>
<dbReference type="GO" id="GO:0004181">
    <property type="term" value="F:metallocarboxypeptidase activity"/>
    <property type="evidence" value="ECO:0007669"/>
    <property type="project" value="InterPro"/>
</dbReference>
<comment type="caution">
    <text evidence="3">Lacks conserved residue(s) required for the propagation of feature annotation.</text>
</comment>
<evidence type="ECO:0000259" key="4">
    <source>
        <dbReference type="PROSITE" id="PS52035"/>
    </source>
</evidence>
<dbReference type="Gene3D" id="3.40.630.10">
    <property type="entry name" value="Zn peptidases"/>
    <property type="match status" value="1"/>
</dbReference>
<organism evidence="5 6">
    <name type="scientific">Nematostella vectensis</name>
    <name type="common">Starlet sea anemone</name>
    <dbReference type="NCBI Taxonomy" id="45351"/>
    <lineage>
        <taxon>Eukaryota</taxon>
        <taxon>Metazoa</taxon>
        <taxon>Cnidaria</taxon>
        <taxon>Anthozoa</taxon>
        <taxon>Hexacorallia</taxon>
        <taxon>Actiniaria</taxon>
        <taxon>Edwardsiidae</taxon>
        <taxon>Nematostella</taxon>
    </lineage>
</organism>
<proteinExistence type="inferred from homology"/>
<dbReference type="HOGENOM" id="CLU_1943456_0_0_1"/>
<dbReference type="InterPro" id="IPR050753">
    <property type="entry name" value="Peptidase_M14_domain"/>
</dbReference>
<evidence type="ECO:0000256" key="2">
    <source>
        <dbReference type="ARBA" id="ARBA00023180"/>
    </source>
</evidence>
<dbReference type="PANTHER" id="PTHR11532">
    <property type="entry name" value="PROTEASE M14 CARBOXYPEPTIDASE"/>
    <property type="match status" value="1"/>
</dbReference>
<dbReference type="SUPFAM" id="SSF49464">
    <property type="entry name" value="Carboxypeptidase regulatory domain-like"/>
    <property type="match status" value="1"/>
</dbReference>
<protein>
    <recommendedName>
        <fullName evidence="4">Peptidase M14 domain-containing protein</fullName>
    </recommendedName>
</protein>
<dbReference type="InterPro" id="IPR000834">
    <property type="entry name" value="Peptidase_M14"/>
</dbReference>
<keyword evidence="2" id="KW-0325">Glycoprotein</keyword>
<dbReference type="eggNOG" id="KOG2649">
    <property type="taxonomic scope" value="Eukaryota"/>
</dbReference>